<dbReference type="GO" id="GO:0005737">
    <property type="term" value="C:cytoplasm"/>
    <property type="evidence" value="ECO:0007669"/>
    <property type="project" value="UniProtKB-SubCell"/>
</dbReference>
<evidence type="ECO:0000313" key="18">
    <source>
        <dbReference type="EMBL" id="RLN14653.1"/>
    </source>
</evidence>
<evidence type="ECO:0000256" key="10">
    <source>
        <dbReference type="ARBA" id="ARBA00023242"/>
    </source>
</evidence>
<evidence type="ECO:0000256" key="14">
    <source>
        <dbReference type="ARBA" id="ARBA00066550"/>
    </source>
</evidence>
<evidence type="ECO:0000256" key="4">
    <source>
        <dbReference type="ARBA" id="ARBA00006432"/>
    </source>
</evidence>
<dbReference type="GO" id="GO:0006631">
    <property type="term" value="P:fatty acid metabolic process"/>
    <property type="evidence" value="ECO:0007669"/>
    <property type="project" value="TreeGrafter"/>
</dbReference>
<evidence type="ECO:0000256" key="12">
    <source>
        <dbReference type="ARBA" id="ARBA00056232"/>
    </source>
</evidence>
<reference evidence="20 21" key="1">
    <citation type="submission" date="2018-07" db="EMBL/GenBank/DDBJ databases">
        <title>Genome sequencing of oomycete isolates from Chile give support for New Zealand origin for Phytophthora kernoviae and make available the first Nothophytophthora sp. genome.</title>
        <authorList>
            <person name="Studholme D.J."/>
            <person name="Sanfuentes E."/>
            <person name="Panda P."/>
            <person name="Hill R."/>
            <person name="Sambles C."/>
            <person name="Grant M."/>
            <person name="Williams N.M."/>
            <person name="Mcdougal R.L."/>
        </authorList>
    </citation>
    <scope>NUCLEOTIDE SEQUENCE [LARGE SCALE GENOMIC DNA]</scope>
    <source>
        <strain evidence="18">Chile2</strain>
        <strain evidence="19">Chile4</strain>
    </source>
</reference>
<comment type="function">
    <text evidence="12">Catalyzes the hydrolytic deamination of cytosine to uracil or 5-methylcytosine to thymine. Is involved in the pyrimidine salvage pathway, which allows the cell to utilize cytosine for pyrimidine nucleotide synthesis.</text>
</comment>
<evidence type="ECO:0000256" key="6">
    <source>
        <dbReference type="ARBA" id="ARBA00022490"/>
    </source>
</evidence>
<dbReference type="AlphaFoldDB" id="A0A421GCC5"/>
<name>A0A421GCC5_9STRA</name>
<dbReference type="Gene3D" id="3.40.140.10">
    <property type="entry name" value="Cytidine Deaminase, domain 2"/>
    <property type="match status" value="1"/>
</dbReference>
<dbReference type="GO" id="GO:0019858">
    <property type="term" value="P:cytosine metabolic process"/>
    <property type="evidence" value="ECO:0007669"/>
    <property type="project" value="UniProtKB-ARBA"/>
</dbReference>
<comment type="cofactor">
    <cofactor evidence="1">
        <name>Zn(2+)</name>
        <dbReference type="ChEBI" id="CHEBI:29105"/>
    </cofactor>
</comment>
<dbReference type="InterPro" id="IPR016193">
    <property type="entry name" value="Cytidine_deaminase-like"/>
</dbReference>
<dbReference type="PANTHER" id="PTHR43201">
    <property type="entry name" value="ACYL-COA SYNTHETASE"/>
    <property type="match status" value="1"/>
</dbReference>
<comment type="subunit">
    <text evidence="5">Homodimer.</text>
</comment>
<dbReference type="PROSITE" id="PS00455">
    <property type="entry name" value="AMP_BINDING"/>
    <property type="match status" value="1"/>
</dbReference>
<organism evidence="19 20">
    <name type="scientific">Phytophthora kernoviae</name>
    <dbReference type="NCBI Taxonomy" id="325452"/>
    <lineage>
        <taxon>Eukaryota</taxon>
        <taxon>Sar</taxon>
        <taxon>Stramenopiles</taxon>
        <taxon>Oomycota</taxon>
        <taxon>Peronosporomycetes</taxon>
        <taxon>Peronosporales</taxon>
        <taxon>Peronosporaceae</taxon>
        <taxon>Phytophthora</taxon>
    </lineage>
</organism>
<dbReference type="Gene3D" id="3.40.50.12780">
    <property type="entry name" value="N-terminal domain of ligase-like"/>
    <property type="match status" value="1"/>
</dbReference>
<comment type="pathway">
    <text evidence="13">Pyrimidine metabolism; UMP biosynthesis via salvage pathway; uracil from cytosine: step 1/1.</text>
</comment>
<dbReference type="Proteomes" id="UP000285883">
    <property type="component" value="Unassembled WGS sequence"/>
</dbReference>
<dbReference type="InterPro" id="IPR045851">
    <property type="entry name" value="AMP-bd_C_sf"/>
</dbReference>
<evidence type="ECO:0000256" key="16">
    <source>
        <dbReference type="ARBA" id="ARBA00084039"/>
    </source>
</evidence>
<dbReference type="STRING" id="325452.A0A421GCC5"/>
<evidence type="ECO:0000313" key="21">
    <source>
        <dbReference type="Proteomes" id="UP000285883"/>
    </source>
</evidence>
<feature type="domain" description="CMP/dCMP-type deaminase" evidence="17">
    <location>
        <begin position="577"/>
        <end position="693"/>
    </location>
</feature>
<evidence type="ECO:0000256" key="11">
    <source>
        <dbReference type="ARBA" id="ARBA00050113"/>
    </source>
</evidence>
<keyword evidence="7" id="KW-0479">Metal-binding</keyword>
<dbReference type="Gene3D" id="3.30.300.30">
    <property type="match status" value="1"/>
</dbReference>
<evidence type="ECO:0000256" key="3">
    <source>
        <dbReference type="ARBA" id="ARBA00004496"/>
    </source>
</evidence>
<comment type="similarity">
    <text evidence="4">Belongs to the ATP-dependent AMP-binding enzyme family.</text>
</comment>
<evidence type="ECO:0000256" key="5">
    <source>
        <dbReference type="ARBA" id="ARBA00011738"/>
    </source>
</evidence>
<dbReference type="CDD" id="cd05941">
    <property type="entry name" value="MCS"/>
    <property type="match status" value="1"/>
</dbReference>
<dbReference type="EMBL" id="MAYM02001566">
    <property type="protein sequence ID" value="RLN14653.1"/>
    <property type="molecule type" value="Genomic_DNA"/>
</dbReference>
<comment type="caution">
    <text evidence="19">The sequence shown here is derived from an EMBL/GenBank/DDBJ whole genome shotgun (WGS) entry which is preliminary data.</text>
</comment>
<comment type="subcellular location">
    <subcellularLocation>
        <location evidence="3">Cytoplasm</location>
    </subcellularLocation>
    <subcellularLocation>
        <location evidence="2">Nucleus</location>
    </subcellularLocation>
</comment>
<comment type="catalytic activity">
    <reaction evidence="11">
        <text>cytosine + H2O + H(+) = uracil + NH4(+)</text>
        <dbReference type="Rhea" id="RHEA:20605"/>
        <dbReference type="ChEBI" id="CHEBI:15377"/>
        <dbReference type="ChEBI" id="CHEBI:15378"/>
        <dbReference type="ChEBI" id="CHEBI:16040"/>
        <dbReference type="ChEBI" id="CHEBI:17568"/>
        <dbReference type="ChEBI" id="CHEBI:28938"/>
        <dbReference type="EC" id="3.5.4.1"/>
    </reaction>
</comment>
<dbReference type="GO" id="GO:0004131">
    <property type="term" value="F:cytosine deaminase activity"/>
    <property type="evidence" value="ECO:0007669"/>
    <property type="project" value="UniProtKB-EC"/>
</dbReference>
<dbReference type="EMBL" id="MBDN02000961">
    <property type="protein sequence ID" value="RLN72910.1"/>
    <property type="molecule type" value="Genomic_DNA"/>
</dbReference>
<dbReference type="SUPFAM" id="SSF53927">
    <property type="entry name" value="Cytidine deaminase-like"/>
    <property type="match status" value="1"/>
</dbReference>
<keyword evidence="9" id="KW-0862">Zinc</keyword>
<evidence type="ECO:0000256" key="15">
    <source>
        <dbReference type="ARBA" id="ARBA00074321"/>
    </source>
</evidence>
<keyword evidence="6" id="KW-0963">Cytoplasm</keyword>
<accession>A0A421GCC5</accession>
<evidence type="ECO:0000313" key="20">
    <source>
        <dbReference type="Proteomes" id="UP000285624"/>
    </source>
</evidence>
<dbReference type="Pfam" id="PF13193">
    <property type="entry name" value="AMP-binding_C"/>
    <property type="match status" value="1"/>
</dbReference>
<dbReference type="Proteomes" id="UP000285624">
    <property type="component" value="Unassembled WGS sequence"/>
</dbReference>
<keyword evidence="10" id="KW-0539">Nucleus</keyword>
<evidence type="ECO:0000256" key="9">
    <source>
        <dbReference type="ARBA" id="ARBA00022833"/>
    </source>
</evidence>
<gene>
    <name evidence="18" type="ORF">BBI17_009672</name>
    <name evidence="19" type="ORF">BBO99_00009637</name>
</gene>
<dbReference type="Pfam" id="PF00383">
    <property type="entry name" value="dCMP_cyt_deam_1"/>
    <property type="match status" value="1"/>
</dbReference>
<dbReference type="CDD" id="cd01285">
    <property type="entry name" value="nucleoside_deaminase"/>
    <property type="match status" value="1"/>
</dbReference>
<evidence type="ECO:0000313" key="19">
    <source>
        <dbReference type="EMBL" id="RLN72910.1"/>
    </source>
</evidence>
<evidence type="ECO:0000256" key="8">
    <source>
        <dbReference type="ARBA" id="ARBA00022801"/>
    </source>
</evidence>
<proteinExistence type="inferred from homology"/>
<protein>
    <recommendedName>
        <fullName evidence="15">Cytosine deaminase</fullName>
        <ecNumber evidence="14">3.5.4.1</ecNumber>
    </recommendedName>
    <alternativeName>
        <fullName evidence="16">Cytosine aminohydrolase</fullName>
    </alternativeName>
</protein>
<dbReference type="InterPro" id="IPR002125">
    <property type="entry name" value="CMP_dCMP_dom"/>
</dbReference>
<evidence type="ECO:0000259" key="17">
    <source>
        <dbReference type="PROSITE" id="PS51747"/>
    </source>
</evidence>
<sequence>MPPTTATPHPIGLIASHIFEKLLDHQSLIALISSGEETNPTEHIKWSYATLLRHALDLRSELLQALPNTEDTALQPRIAMLGGRGASYLIIQWAIWLAGGIAVPLHPAHPADEMDYILSDSGSALLVANESFTTSKLKNYIAELPTRMNIPVIVRPDDVKGGDSSELATEQQQQVKRWVETQDYSKAGAYMVYTSGTTGRPKGVVTTHAGLTAQIADIVTAWEMSSSDHLVHFLPLHHVHGILNNLLCVMYAGGSVEFLSSAKTSLIWYKLGQAVGTKRPVSMFMAVPTVYMKLLEALEQQPKDDPKVQSAMTGARGLRVAISGSMACPVSILSRWESLTGLRLLERYGMTELGMVLTNPLHGDRHLGYVGNPFPSVSVRMVDPETERELPIHEEQEGELRVKGSSFFHEYWNKPEATAKEFDADGWFKTGDIVQYSNELQSFRIRGRASADILKTAGYKVSALDVERVLLTHPQVLECAVFGLPDETWGQVVATVIRTDVTPTTEDKKVVPDAFSPPLVDFTKEHLASYRVPRKYFFVDEIPKNAMGKVNKKSLTKLGQSAVSLPKTHLKQKNNLLIMDPFLQAAIDEAKQGLAEGGIPIGSVLVIDGKIVGRGHNRRVQRGSVVLHAEMDCLENAGRLTAADYSRATLYSTLSPCDMCSGAALLYKIPTVIVGENKTFQGPEDYVRSRGVDVKLLHDETCIKLMEDFIHDKPQLWNEDIGV</sequence>
<dbReference type="SUPFAM" id="SSF56801">
    <property type="entry name" value="Acetyl-CoA synthetase-like"/>
    <property type="match status" value="1"/>
</dbReference>
<dbReference type="GO" id="GO:0031956">
    <property type="term" value="F:medium-chain fatty acid-CoA ligase activity"/>
    <property type="evidence" value="ECO:0007669"/>
    <property type="project" value="TreeGrafter"/>
</dbReference>
<keyword evidence="20" id="KW-1185">Reference proteome</keyword>
<dbReference type="GO" id="GO:0046872">
    <property type="term" value="F:metal ion binding"/>
    <property type="evidence" value="ECO:0007669"/>
    <property type="project" value="UniProtKB-KW"/>
</dbReference>
<evidence type="ECO:0000256" key="7">
    <source>
        <dbReference type="ARBA" id="ARBA00022723"/>
    </source>
</evidence>
<evidence type="ECO:0000256" key="1">
    <source>
        <dbReference type="ARBA" id="ARBA00001947"/>
    </source>
</evidence>
<keyword evidence="8" id="KW-0378">Hydrolase</keyword>
<dbReference type="GO" id="GO:0005634">
    <property type="term" value="C:nucleus"/>
    <property type="evidence" value="ECO:0007669"/>
    <property type="project" value="UniProtKB-SubCell"/>
</dbReference>
<dbReference type="Pfam" id="PF00501">
    <property type="entry name" value="AMP-binding"/>
    <property type="match status" value="1"/>
</dbReference>
<dbReference type="PROSITE" id="PS51747">
    <property type="entry name" value="CYT_DCMP_DEAMINASES_2"/>
    <property type="match status" value="1"/>
</dbReference>
<dbReference type="InterPro" id="IPR020845">
    <property type="entry name" value="AMP-binding_CS"/>
</dbReference>
<dbReference type="FunFam" id="3.40.140.10:FF:000016">
    <property type="entry name" value="Cytosine deaminase"/>
    <property type="match status" value="1"/>
</dbReference>
<dbReference type="InterPro" id="IPR000873">
    <property type="entry name" value="AMP-dep_synth/lig_dom"/>
</dbReference>
<dbReference type="PANTHER" id="PTHR43201:SF8">
    <property type="entry name" value="ACYL-COA SYNTHETASE FAMILY MEMBER 3"/>
    <property type="match status" value="1"/>
</dbReference>
<dbReference type="InterPro" id="IPR025110">
    <property type="entry name" value="AMP-bd_C"/>
</dbReference>
<dbReference type="InterPro" id="IPR042099">
    <property type="entry name" value="ANL_N_sf"/>
</dbReference>
<evidence type="ECO:0000256" key="13">
    <source>
        <dbReference type="ARBA" id="ARBA00060700"/>
    </source>
</evidence>
<dbReference type="EC" id="3.5.4.1" evidence="14"/>
<evidence type="ECO:0000256" key="2">
    <source>
        <dbReference type="ARBA" id="ARBA00004123"/>
    </source>
</evidence>